<gene>
    <name evidence="2" type="ORF">EB796_014317</name>
</gene>
<accession>A0A7J7JP35</accession>
<dbReference type="Proteomes" id="UP000593567">
    <property type="component" value="Unassembled WGS sequence"/>
</dbReference>
<comment type="caution">
    <text evidence="2">The sequence shown here is derived from an EMBL/GenBank/DDBJ whole genome shotgun (WGS) entry which is preliminary data.</text>
</comment>
<organism evidence="2 3">
    <name type="scientific">Bugula neritina</name>
    <name type="common">Brown bryozoan</name>
    <name type="synonym">Sertularia neritina</name>
    <dbReference type="NCBI Taxonomy" id="10212"/>
    <lineage>
        <taxon>Eukaryota</taxon>
        <taxon>Metazoa</taxon>
        <taxon>Spiralia</taxon>
        <taxon>Lophotrochozoa</taxon>
        <taxon>Bryozoa</taxon>
        <taxon>Gymnolaemata</taxon>
        <taxon>Cheilostomatida</taxon>
        <taxon>Flustrina</taxon>
        <taxon>Buguloidea</taxon>
        <taxon>Bugulidae</taxon>
        <taxon>Bugula</taxon>
    </lineage>
</organism>
<evidence type="ECO:0000313" key="3">
    <source>
        <dbReference type="Proteomes" id="UP000593567"/>
    </source>
</evidence>
<protein>
    <submittedName>
        <fullName evidence="2">Uncharacterized protein</fullName>
    </submittedName>
</protein>
<feature type="region of interest" description="Disordered" evidence="1">
    <location>
        <begin position="116"/>
        <end position="177"/>
    </location>
</feature>
<sequence length="223" mass="25204">MAAHYPNIKYVDVHFPSAYITLSMMVIEQHLTVIYSNKLIIILISYGLPALIKDAVSHSFIICKSWLPQEFTKAKMNSFDDAGRSTATMQFSLAQNPRSSQSPSRGVKMVRHADLPKQGMQQSSSSNYPSHYQQQQYQPPQQQYQPPQQQYQQAAPNSSTSQHHSSTTSHPNSSTNHQLNILQHSSHSISHNKIFDPTMTNPLVNLAKRHPLRTQVVNMVPNL</sequence>
<evidence type="ECO:0000313" key="2">
    <source>
        <dbReference type="EMBL" id="KAF6027384.1"/>
    </source>
</evidence>
<evidence type="ECO:0000256" key="1">
    <source>
        <dbReference type="SAM" id="MobiDB-lite"/>
    </source>
</evidence>
<proteinExistence type="predicted"/>
<reference evidence="2" key="1">
    <citation type="submission" date="2020-06" db="EMBL/GenBank/DDBJ databases">
        <title>Draft genome of Bugula neritina, a colonial animal packing powerful symbionts and potential medicines.</title>
        <authorList>
            <person name="Rayko M."/>
        </authorList>
    </citation>
    <scope>NUCLEOTIDE SEQUENCE [LARGE SCALE GENOMIC DNA]</scope>
    <source>
        <strain evidence="2">Kwan_BN1</strain>
    </source>
</reference>
<feature type="compositionally biased region" description="Low complexity" evidence="1">
    <location>
        <begin position="121"/>
        <end position="177"/>
    </location>
</feature>
<dbReference type="EMBL" id="VXIV02002101">
    <property type="protein sequence ID" value="KAF6027384.1"/>
    <property type="molecule type" value="Genomic_DNA"/>
</dbReference>
<dbReference type="AlphaFoldDB" id="A0A7J7JP35"/>
<name>A0A7J7JP35_BUGNE</name>
<keyword evidence="3" id="KW-1185">Reference proteome</keyword>